<accession>A0A7I8JB34</accession>
<dbReference type="Pfam" id="PF13976">
    <property type="entry name" value="gag_pre-integrs"/>
    <property type="match status" value="1"/>
</dbReference>
<sequence>MGEQGLAELSQRGLIDELKSKNLELCEHCIYGKHAHFSFSTSQHKSTRTLDYVHSDL</sequence>
<name>A0A7I8JB34_SPIIN</name>
<keyword evidence="3" id="KW-1185">Reference proteome</keyword>
<dbReference type="EMBL" id="CACRZD030000010">
    <property type="protein sequence ID" value="CAA6667191.1"/>
    <property type="molecule type" value="Genomic_DNA"/>
</dbReference>
<proteinExistence type="predicted"/>
<feature type="domain" description="GAG-pre-integrase" evidence="1">
    <location>
        <begin position="1"/>
        <end position="34"/>
    </location>
</feature>
<protein>
    <recommendedName>
        <fullName evidence="1">GAG-pre-integrase domain-containing protein</fullName>
    </recommendedName>
</protein>
<dbReference type="EMBL" id="LR743597">
    <property type="protein sequence ID" value="CAA2627935.1"/>
    <property type="molecule type" value="Genomic_DNA"/>
</dbReference>
<dbReference type="Proteomes" id="UP001189122">
    <property type="component" value="Unassembled WGS sequence"/>
</dbReference>
<evidence type="ECO:0000313" key="3">
    <source>
        <dbReference type="Proteomes" id="UP001189122"/>
    </source>
</evidence>
<dbReference type="InterPro" id="IPR025724">
    <property type="entry name" value="GAG-pre-integrase_dom"/>
</dbReference>
<evidence type="ECO:0000313" key="2">
    <source>
        <dbReference type="EMBL" id="CAA2627935.1"/>
    </source>
</evidence>
<dbReference type="AlphaFoldDB" id="A0A7I8JB34"/>
<gene>
    <name evidence="2" type="ORF">SI7747_10013584</name>
</gene>
<evidence type="ECO:0000259" key="1">
    <source>
        <dbReference type="Pfam" id="PF13976"/>
    </source>
</evidence>
<reference evidence="2 3" key="1">
    <citation type="submission" date="2019-12" db="EMBL/GenBank/DDBJ databases">
        <authorList>
            <person name="Scholz U."/>
            <person name="Mascher M."/>
            <person name="Fiebig A."/>
        </authorList>
    </citation>
    <scope>NUCLEOTIDE SEQUENCE</scope>
</reference>
<organism evidence="2">
    <name type="scientific">Spirodela intermedia</name>
    <name type="common">Intermediate duckweed</name>
    <dbReference type="NCBI Taxonomy" id="51605"/>
    <lineage>
        <taxon>Eukaryota</taxon>
        <taxon>Viridiplantae</taxon>
        <taxon>Streptophyta</taxon>
        <taxon>Embryophyta</taxon>
        <taxon>Tracheophyta</taxon>
        <taxon>Spermatophyta</taxon>
        <taxon>Magnoliopsida</taxon>
        <taxon>Liliopsida</taxon>
        <taxon>Araceae</taxon>
        <taxon>Lemnoideae</taxon>
        <taxon>Spirodela</taxon>
    </lineage>
</organism>